<name>A0A8S1RNH4_9CILI</name>
<gene>
    <name evidence="1" type="ORF">PSON_ATCC_30995.1.T1900031</name>
</gene>
<reference evidence="1" key="1">
    <citation type="submission" date="2021-01" db="EMBL/GenBank/DDBJ databases">
        <authorList>
            <consortium name="Genoscope - CEA"/>
            <person name="William W."/>
        </authorList>
    </citation>
    <scope>NUCLEOTIDE SEQUENCE</scope>
</reference>
<sequence length="196" mass="23839">MQFLNIQLFLQKEQIFNRKIIYIKQFIKFLINIQFYGNYSQLKNEKLIISNIQLSVLKKTQSNDLHQTVEKKLEFIKSIINYLQKYYCSYQKICYYSFVILSLLNTLIEFYKQTKKLNPQFFNQFLQVFQNKSIIISTCLGCLKQAEQGIFQVRHNLKSEILQLKDSLVQIELRNATLIRYNNENYYRYNNENYYY</sequence>
<dbReference type="AlphaFoldDB" id="A0A8S1RNH4"/>
<keyword evidence="2" id="KW-1185">Reference proteome</keyword>
<protein>
    <submittedName>
        <fullName evidence="1">Uncharacterized protein</fullName>
    </submittedName>
</protein>
<organism evidence="1 2">
    <name type="scientific">Paramecium sonneborni</name>
    <dbReference type="NCBI Taxonomy" id="65129"/>
    <lineage>
        <taxon>Eukaryota</taxon>
        <taxon>Sar</taxon>
        <taxon>Alveolata</taxon>
        <taxon>Ciliophora</taxon>
        <taxon>Intramacronucleata</taxon>
        <taxon>Oligohymenophorea</taxon>
        <taxon>Peniculida</taxon>
        <taxon>Parameciidae</taxon>
        <taxon>Paramecium</taxon>
    </lineage>
</organism>
<evidence type="ECO:0000313" key="2">
    <source>
        <dbReference type="Proteomes" id="UP000692954"/>
    </source>
</evidence>
<dbReference type="Proteomes" id="UP000692954">
    <property type="component" value="Unassembled WGS sequence"/>
</dbReference>
<proteinExistence type="predicted"/>
<evidence type="ECO:0000313" key="1">
    <source>
        <dbReference type="EMBL" id="CAD8128529.1"/>
    </source>
</evidence>
<comment type="caution">
    <text evidence="1">The sequence shown here is derived from an EMBL/GenBank/DDBJ whole genome shotgun (WGS) entry which is preliminary data.</text>
</comment>
<accession>A0A8S1RNH4</accession>
<dbReference type="EMBL" id="CAJJDN010000190">
    <property type="protein sequence ID" value="CAD8128529.1"/>
    <property type="molecule type" value="Genomic_DNA"/>
</dbReference>